<evidence type="ECO:0000313" key="2">
    <source>
        <dbReference type="EMBL" id="KAK0627168.1"/>
    </source>
</evidence>
<organism evidence="2 3">
    <name type="scientific">Immersiella caudata</name>
    <dbReference type="NCBI Taxonomy" id="314043"/>
    <lineage>
        <taxon>Eukaryota</taxon>
        <taxon>Fungi</taxon>
        <taxon>Dikarya</taxon>
        <taxon>Ascomycota</taxon>
        <taxon>Pezizomycotina</taxon>
        <taxon>Sordariomycetes</taxon>
        <taxon>Sordariomycetidae</taxon>
        <taxon>Sordariales</taxon>
        <taxon>Lasiosphaeriaceae</taxon>
        <taxon>Immersiella</taxon>
    </lineage>
</organism>
<reference evidence="2" key="1">
    <citation type="submission" date="2023-06" db="EMBL/GenBank/DDBJ databases">
        <title>Genome-scale phylogeny and comparative genomics of the fungal order Sordariales.</title>
        <authorList>
            <consortium name="Lawrence Berkeley National Laboratory"/>
            <person name="Hensen N."/>
            <person name="Bonometti L."/>
            <person name="Westerberg I."/>
            <person name="Brannstrom I.O."/>
            <person name="Guillou S."/>
            <person name="Cros-Aarteil S."/>
            <person name="Calhoun S."/>
            <person name="Haridas S."/>
            <person name="Kuo A."/>
            <person name="Mondo S."/>
            <person name="Pangilinan J."/>
            <person name="Riley R."/>
            <person name="Labutti K."/>
            <person name="Andreopoulos B."/>
            <person name="Lipzen A."/>
            <person name="Chen C."/>
            <person name="Yanf M."/>
            <person name="Daum C."/>
            <person name="Ng V."/>
            <person name="Clum A."/>
            <person name="Steindorff A."/>
            <person name="Ohm R."/>
            <person name="Martin F."/>
            <person name="Silar P."/>
            <person name="Natvig D."/>
            <person name="Lalanne C."/>
            <person name="Gautier V."/>
            <person name="Ament-Velasquez S.L."/>
            <person name="Kruys A."/>
            <person name="Hutchinson M.I."/>
            <person name="Powell A.J."/>
            <person name="Barry K."/>
            <person name="Miller A.N."/>
            <person name="Grigoriev I.V."/>
            <person name="Debuchy R."/>
            <person name="Gladieux P."/>
            <person name="Thoren M.H."/>
            <person name="Johannesson H."/>
        </authorList>
    </citation>
    <scope>NUCLEOTIDE SEQUENCE</scope>
    <source>
        <strain evidence="2">CBS 606.72</strain>
    </source>
</reference>
<dbReference type="AlphaFoldDB" id="A0AA39X4K8"/>
<dbReference type="EMBL" id="JAULSU010000002">
    <property type="protein sequence ID" value="KAK0627168.1"/>
    <property type="molecule type" value="Genomic_DNA"/>
</dbReference>
<name>A0AA39X4K8_9PEZI</name>
<dbReference type="Proteomes" id="UP001175000">
    <property type="component" value="Unassembled WGS sequence"/>
</dbReference>
<comment type="caution">
    <text evidence="2">The sequence shown here is derived from an EMBL/GenBank/DDBJ whole genome shotgun (WGS) entry which is preliminary data.</text>
</comment>
<accession>A0AA39X4K8</accession>
<feature type="region of interest" description="Disordered" evidence="1">
    <location>
        <begin position="1"/>
        <end position="20"/>
    </location>
</feature>
<gene>
    <name evidence="2" type="ORF">B0T14DRAFT_129535</name>
</gene>
<dbReference type="Gene3D" id="1.20.5.170">
    <property type="match status" value="1"/>
</dbReference>
<sequence length="189" mass="21547">MHSHYYILQGKHETSRSNNSRLAVEIAKAQEERAELQRALDEQRQLRETAEAGLRNAKDDVFVISRREIAEVRARDSTIEVLRETIDTKDDKIRDLENELKQRTAEAKQAHEAATAEIARLKAVAMGSELRVNQLRQELSIKSSDEARSTGEQFDPVAEAMTHQVRKPDNCITVGTAEETERKKKKLKV</sequence>
<evidence type="ECO:0000313" key="3">
    <source>
        <dbReference type="Proteomes" id="UP001175000"/>
    </source>
</evidence>
<evidence type="ECO:0000256" key="1">
    <source>
        <dbReference type="SAM" id="MobiDB-lite"/>
    </source>
</evidence>
<keyword evidence="3" id="KW-1185">Reference proteome</keyword>
<protein>
    <submittedName>
        <fullName evidence="2">Uncharacterized protein</fullName>
    </submittedName>
</protein>
<proteinExistence type="predicted"/>